<feature type="domain" description="STAS" evidence="6">
    <location>
        <begin position="448"/>
        <end position="563"/>
    </location>
</feature>
<feature type="transmembrane region" description="Helical" evidence="5">
    <location>
        <begin position="394"/>
        <end position="420"/>
    </location>
</feature>
<dbReference type="Pfam" id="PF01740">
    <property type="entry name" value="STAS"/>
    <property type="match status" value="1"/>
</dbReference>
<evidence type="ECO:0000256" key="4">
    <source>
        <dbReference type="ARBA" id="ARBA00023136"/>
    </source>
</evidence>
<dbReference type="InterPro" id="IPR002645">
    <property type="entry name" value="STAS_dom"/>
</dbReference>
<feature type="transmembrane region" description="Helical" evidence="5">
    <location>
        <begin position="60"/>
        <end position="76"/>
    </location>
</feature>
<dbReference type="Gene3D" id="3.30.750.24">
    <property type="entry name" value="STAS domain"/>
    <property type="match status" value="1"/>
</dbReference>
<evidence type="ECO:0000256" key="1">
    <source>
        <dbReference type="ARBA" id="ARBA00004141"/>
    </source>
</evidence>
<organism evidence="7 8">
    <name type="scientific">Corallococcus terminator</name>
    <dbReference type="NCBI Taxonomy" id="2316733"/>
    <lineage>
        <taxon>Bacteria</taxon>
        <taxon>Pseudomonadati</taxon>
        <taxon>Myxococcota</taxon>
        <taxon>Myxococcia</taxon>
        <taxon>Myxococcales</taxon>
        <taxon>Cystobacterineae</taxon>
        <taxon>Myxococcaceae</taxon>
        <taxon>Corallococcus</taxon>
    </lineage>
</organism>
<keyword evidence="3 5" id="KW-1133">Transmembrane helix</keyword>
<feature type="transmembrane region" description="Helical" evidence="5">
    <location>
        <begin position="361"/>
        <end position="382"/>
    </location>
</feature>
<evidence type="ECO:0000256" key="2">
    <source>
        <dbReference type="ARBA" id="ARBA00022692"/>
    </source>
</evidence>
<keyword evidence="8" id="KW-1185">Reference proteome</keyword>
<comment type="subcellular location">
    <subcellularLocation>
        <location evidence="1">Membrane</location>
        <topology evidence="1">Multi-pass membrane protein</topology>
    </subcellularLocation>
</comment>
<proteinExistence type="predicted"/>
<protein>
    <submittedName>
        <fullName evidence="7">Sulfate permease</fullName>
    </submittedName>
</protein>
<dbReference type="SUPFAM" id="SSF52091">
    <property type="entry name" value="SpoIIaa-like"/>
    <property type="match status" value="1"/>
</dbReference>
<dbReference type="EMBL" id="RAVZ01000146">
    <property type="protein sequence ID" value="RKG84864.1"/>
    <property type="molecule type" value="Genomic_DNA"/>
</dbReference>
<dbReference type="InterPro" id="IPR001902">
    <property type="entry name" value="SLC26A/SulP_fam"/>
</dbReference>
<feature type="transmembrane region" description="Helical" evidence="5">
    <location>
        <begin position="111"/>
        <end position="131"/>
    </location>
</feature>
<dbReference type="AlphaFoldDB" id="A0A3A8IYA6"/>
<sequence length="584" mass="61795">MKLSSDTLGHVLRRALPGVEQARTYSKRWLRADALAALTVGAMLIPQGLAYAQIVGVRPVAGLYAGVFAMLAYALFGPSRHLLLGPEAGAAILTATALAPVVAGGGPERLASLAALLALMVGGISLIGGLCRAGALADFLSRPILIGYINGAALIIIGSQLARMLGLERKSNEFAGQLWEVASNVGRTHVPTLLMGLGIVAALVAMRRFLPRWPAPLVMVVLTTAAASVFELEHGGMKVVGSISAAVPAFGLPSVGFADFRALLPAAFSLALVNYASSVLTGRIYADRFGYRLDANQEFFGQAAANLLTGLTQGFPVTGSDSRTAVNASMKGRTQLVGVGAAAVVLVFTLFFTPLLAKLPLVTLGAIVIVAAVYLLEVQPIIRLWRVRPVEAVLAVVTMLGVLLLGILQGILIAVALALVDLIRRAAHPHDAVLGEREGVPGWHDVEGHADAETVPGLVVYRFDAPLFFANARFLREQVRRLVAESRVPVKWFVLDASSVFDLDVTAAEGLEKLRHELEGEGIVLVVAQARAPMRSMLRRSGLLAQLGKERLYPTVGAAVRAFLAEEGPREPVTEADLRPPPVH</sequence>
<dbReference type="OrthoDB" id="9769739at2"/>
<dbReference type="GO" id="GO:0016020">
    <property type="term" value="C:membrane"/>
    <property type="evidence" value="ECO:0007669"/>
    <property type="project" value="UniProtKB-SubCell"/>
</dbReference>
<keyword evidence="2 5" id="KW-0812">Transmembrane</keyword>
<dbReference type="Pfam" id="PF00916">
    <property type="entry name" value="Sulfate_transp"/>
    <property type="match status" value="1"/>
</dbReference>
<evidence type="ECO:0000256" key="5">
    <source>
        <dbReference type="SAM" id="Phobius"/>
    </source>
</evidence>
<dbReference type="PROSITE" id="PS50801">
    <property type="entry name" value="STAS"/>
    <property type="match status" value="1"/>
</dbReference>
<feature type="transmembrane region" description="Helical" evidence="5">
    <location>
        <begin position="262"/>
        <end position="286"/>
    </location>
</feature>
<reference evidence="8" key="1">
    <citation type="submission" date="2018-09" db="EMBL/GenBank/DDBJ databases">
        <authorList>
            <person name="Livingstone P.G."/>
            <person name="Whitworth D.E."/>
        </authorList>
    </citation>
    <scope>NUCLEOTIDE SEQUENCE [LARGE SCALE GENOMIC DNA]</scope>
    <source>
        <strain evidence="8">CA054A</strain>
    </source>
</reference>
<evidence type="ECO:0000259" key="6">
    <source>
        <dbReference type="PROSITE" id="PS50801"/>
    </source>
</evidence>
<keyword evidence="4 5" id="KW-0472">Membrane</keyword>
<feature type="transmembrane region" description="Helical" evidence="5">
    <location>
        <begin position="213"/>
        <end position="230"/>
    </location>
</feature>
<name>A0A3A8IYA6_9BACT</name>
<feature type="transmembrane region" description="Helical" evidence="5">
    <location>
        <begin position="336"/>
        <end position="355"/>
    </location>
</feature>
<dbReference type="NCBIfam" id="TIGR00815">
    <property type="entry name" value="sulP"/>
    <property type="match status" value="1"/>
</dbReference>
<accession>A0A3A8IYA6</accession>
<evidence type="ECO:0000313" key="7">
    <source>
        <dbReference type="EMBL" id="RKG84864.1"/>
    </source>
</evidence>
<feature type="transmembrane region" description="Helical" evidence="5">
    <location>
        <begin position="88"/>
        <end position="105"/>
    </location>
</feature>
<evidence type="ECO:0000256" key="3">
    <source>
        <dbReference type="ARBA" id="ARBA00022989"/>
    </source>
</evidence>
<dbReference type="InterPro" id="IPR036513">
    <property type="entry name" value="STAS_dom_sf"/>
</dbReference>
<dbReference type="PANTHER" id="PTHR11814">
    <property type="entry name" value="SULFATE TRANSPORTER"/>
    <property type="match status" value="1"/>
</dbReference>
<feature type="transmembrane region" description="Helical" evidence="5">
    <location>
        <begin position="34"/>
        <end position="54"/>
    </location>
</feature>
<feature type="transmembrane region" description="Helical" evidence="5">
    <location>
        <begin position="143"/>
        <end position="162"/>
    </location>
</feature>
<dbReference type="CDD" id="cd07042">
    <property type="entry name" value="STAS_SulP_like_sulfate_transporter"/>
    <property type="match status" value="1"/>
</dbReference>
<comment type="caution">
    <text evidence="7">The sequence shown here is derived from an EMBL/GenBank/DDBJ whole genome shotgun (WGS) entry which is preliminary data.</text>
</comment>
<dbReference type="RefSeq" id="WP_120542442.1">
    <property type="nucleotide sequence ID" value="NZ_RAVZ01000146.1"/>
</dbReference>
<evidence type="ECO:0000313" key="8">
    <source>
        <dbReference type="Proteomes" id="UP000268094"/>
    </source>
</evidence>
<dbReference type="GO" id="GO:0055085">
    <property type="term" value="P:transmembrane transport"/>
    <property type="evidence" value="ECO:0007669"/>
    <property type="project" value="InterPro"/>
</dbReference>
<dbReference type="Proteomes" id="UP000268094">
    <property type="component" value="Unassembled WGS sequence"/>
</dbReference>
<gene>
    <name evidence="7" type="primary">sulP</name>
    <name evidence="7" type="ORF">D7V88_21055</name>
</gene>
<dbReference type="InterPro" id="IPR011547">
    <property type="entry name" value="SLC26A/SulP_dom"/>
</dbReference>
<feature type="transmembrane region" description="Helical" evidence="5">
    <location>
        <begin position="188"/>
        <end position="206"/>
    </location>
</feature>